<evidence type="ECO:0000313" key="3">
    <source>
        <dbReference type="Proteomes" id="UP001359559"/>
    </source>
</evidence>
<reference evidence="2 3" key="1">
    <citation type="submission" date="2024-01" db="EMBL/GenBank/DDBJ databases">
        <title>The genomes of 5 underutilized Papilionoideae crops provide insights into root nodulation and disease resistance.</title>
        <authorList>
            <person name="Yuan L."/>
        </authorList>
    </citation>
    <scope>NUCLEOTIDE SEQUENCE [LARGE SCALE GENOMIC DNA]</scope>
    <source>
        <strain evidence="2">LY-2023</strain>
        <tissue evidence="2">Leaf</tissue>
    </source>
</reference>
<evidence type="ECO:0000313" key="2">
    <source>
        <dbReference type="EMBL" id="KAK7271567.1"/>
    </source>
</evidence>
<keyword evidence="3" id="KW-1185">Reference proteome</keyword>
<sequence length="66" mass="7323">MYDVPYCSYKSTAMPPHIFGTGCVVIFAIILPTLGSGNDIISEIEVSDKCKIQMNYGSQLLHEILR</sequence>
<feature type="transmembrane region" description="Helical" evidence="1">
    <location>
        <begin position="18"/>
        <end position="35"/>
    </location>
</feature>
<gene>
    <name evidence="2" type="ORF">RJT34_27575</name>
</gene>
<keyword evidence="1" id="KW-0472">Membrane</keyword>
<keyword evidence="1" id="KW-0812">Transmembrane</keyword>
<keyword evidence="1" id="KW-1133">Transmembrane helix</keyword>
<evidence type="ECO:0000256" key="1">
    <source>
        <dbReference type="SAM" id="Phobius"/>
    </source>
</evidence>
<dbReference type="EMBL" id="JAYKXN010000007">
    <property type="protein sequence ID" value="KAK7271567.1"/>
    <property type="molecule type" value="Genomic_DNA"/>
</dbReference>
<protein>
    <submittedName>
        <fullName evidence="2">Uncharacterized protein</fullName>
    </submittedName>
</protein>
<name>A0AAN9I9T1_CLITE</name>
<dbReference type="Proteomes" id="UP001359559">
    <property type="component" value="Unassembled WGS sequence"/>
</dbReference>
<proteinExistence type="predicted"/>
<dbReference type="AlphaFoldDB" id="A0AAN9I9T1"/>
<organism evidence="2 3">
    <name type="scientific">Clitoria ternatea</name>
    <name type="common">Butterfly pea</name>
    <dbReference type="NCBI Taxonomy" id="43366"/>
    <lineage>
        <taxon>Eukaryota</taxon>
        <taxon>Viridiplantae</taxon>
        <taxon>Streptophyta</taxon>
        <taxon>Embryophyta</taxon>
        <taxon>Tracheophyta</taxon>
        <taxon>Spermatophyta</taxon>
        <taxon>Magnoliopsida</taxon>
        <taxon>eudicotyledons</taxon>
        <taxon>Gunneridae</taxon>
        <taxon>Pentapetalae</taxon>
        <taxon>rosids</taxon>
        <taxon>fabids</taxon>
        <taxon>Fabales</taxon>
        <taxon>Fabaceae</taxon>
        <taxon>Papilionoideae</taxon>
        <taxon>50 kb inversion clade</taxon>
        <taxon>NPAAA clade</taxon>
        <taxon>indigoferoid/millettioid clade</taxon>
        <taxon>Phaseoleae</taxon>
        <taxon>Clitoria</taxon>
    </lineage>
</organism>
<comment type="caution">
    <text evidence="2">The sequence shown here is derived from an EMBL/GenBank/DDBJ whole genome shotgun (WGS) entry which is preliminary data.</text>
</comment>
<accession>A0AAN9I9T1</accession>